<evidence type="ECO:0000256" key="4">
    <source>
        <dbReference type="ARBA" id="ARBA00023163"/>
    </source>
</evidence>
<dbReference type="GO" id="GO:0006352">
    <property type="term" value="P:DNA-templated transcription initiation"/>
    <property type="evidence" value="ECO:0007669"/>
    <property type="project" value="InterPro"/>
</dbReference>
<dbReference type="InterPro" id="IPR013325">
    <property type="entry name" value="RNA_pol_sigma_r2"/>
</dbReference>
<evidence type="ECO:0000256" key="3">
    <source>
        <dbReference type="ARBA" id="ARBA00023082"/>
    </source>
</evidence>
<sequence length="198" mass="22519">MPQRRTQEQRMPVAGEATEAAEAALLASIAQGERPAFDQLYRQYFPRLARFLGRMARNPRLVEEVINDTMLVVWQKAASYNASCKVSTWVFAIAYRKALKALKWEDAPVEADFAQFGSEELAPEPLAERRELHEVVARALERLPMAHRIAVVLAFYHDMDYAEIAEVTGCPVNTVKTRMFHARRKLKELLADGWEGVS</sequence>
<keyword evidence="2" id="KW-0805">Transcription regulation</keyword>
<dbReference type="GO" id="GO:0003677">
    <property type="term" value="F:DNA binding"/>
    <property type="evidence" value="ECO:0007669"/>
    <property type="project" value="InterPro"/>
</dbReference>
<evidence type="ECO:0000313" key="8">
    <source>
        <dbReference type="Proteomes" id="UP000472320"/>
    </source>
</evidence>
<comment type="caution">
    <text evidence="7">The sequence shown here is derived from an EMBL/GenBank/DDBJ whole genome shotgun (WGS) entry which is preliminary data.</text>
</comment>
<feature type="domain" description="RNA polymerase sigma factor 70 region 4 type 2" evidence="6">
    <location>
        <begin position="135"/>
        <end position="186"/>
    </location>
</feature>
<evidence type="ECO:0000256" key="2">
    <source>
        <dbReference type="ARBA" id="ARBA00023015"/>
    </source>
</evidence>
<protein>
    <submittedName>
        <fullName evidence="7">Sigma-70 family RNA polymerase sigma factor</fullName>
    </submittedName>
</protein>
<dbReference type="PANTHER" id="PTHR43133">
    <property type="entry name" value="RNA POLYMERASE ECF-TYPE SIGMA FACTO"/>
    <property type="match status" value="1"/>
</dbReference>
<dbReference type="InterPro" id="IPR013249">
    <property type="entry name" value="RNA_pol_sigma70_r4_t2"/>
</dbReference>
<dbReference type="InterPro" id="IPR014284">
    <property type="entry name" value="RNA_pol_sigma-70_dom"/>
</dbReference>
<evidence type="ECO:0000259" key="6">
    <source>
        <dbReference type="Pfam" id="PF08281"/>
    </source>
</evidence>
<dbReference type="CDD" id="cd06171">
    <property type="entry name" value="Sigma70_r4"/>
    <property type="match status" value="1"/>
</dbReference>
<dbReference type="Proteomes" id="UP000472320">
    <property type="component" value="Unassembled WGS sequence"/>
</dbReference>
<dbReference type="EMBL" id="WNKX01000039">
    <property type="protein sequence ID" value="MTW14290.1"/>
    <property type="molecule type" value="Genomic_DNA"/>
</dbReference>
<dbReference type="GO" id="GO:0016987">
    <property type="term" value="F:sigma factor activity"/>
    <property type="evidence" value="ECO:0007669"/>
    <property type="project" value="UniProtKB-KW"/>
</dbReference>
<organism evidence="7 8">
    <name type="scientific">Massilia eburnea</name>
    <dbReference type="NCBI Taxonomy" id="1776165"/>
    <lineage>
        <taxon>Bacteria</taxon>
        <taxon>Pseudomonadati</taxon>
        <taxon>Pseudomonadota</taxon>
        <taxon>Betaproteobacteria</taxon>
        <taxon>Burkholderiales</taxon>
        <taxon>Oxalobacteraceae</taxon>
        <taxon>Telluria group</taxon>
        <taxon>Massilia</taxon>
    </lineage>
</organism>
<dbReference type="Gene3D" id="1.10.1740.10">
    <property type="match status" value="1"/>
</dbReference>
<dbReference type="InterPro" id="IPR013324">
    <property type="entry name" value="RNA_pol_sigma_r3/r4-like"/>
</dbReference>
<keyword evidence="4" id="KW-0804">Transcription</keyword>
<gene>
    <name evidence="7" type="ORF">GM658_27105</name>
</gene>
<reference evidence="7 8" key="1">
    <citation type="submission" date="2019-11" db="EMBL/GenBank/DDBJ databases">
        <title>Type strains purchased from KCTC, JCM and DSMZ.</title>
        <authorList>
            <person name="Lu H."/>
        </authorList>
    </citation>
    <scope>NUCLEOTIDE SEQUENCE [LARGE SCALE GENOMIC DNA]</scope>
    <source>
        <strain evidence="7 8">JCM 31587</strain>
    </source>
</reference>
<feature type="domain" description="RNA polymerase sigma-70 region 2" evidence="5">
    <location>
        <begin position="40"/>
        <end position="103"/>
    </location>
</feature>
<dbReference type="SUPFAM" id="SSF88659">
    <property type="entry name" value="Sigma3 and sigma4 domains of RNA polymerase sigma factors"/>
    <property type="match status" value="1"/>
</dbReference>
<dbReference type="OrthoDB" id="9780326at2"/>
<dbReference type="Gene3D" id="1.10.10.10">
    <property type="entry name" value="Winged helix-like DNA-binding domain superfamily/Winged helix DNA-binding domain"/>
    <property type="match status" value="1"/>
</dbReference>
<dbReference type="AlphaFoldDB" id="A0A6L6QPZ6"/>
<proteinExistence type="inferred from homology"/>
<dbReference type="RefSeq" id="WP_155457233.1">
    <property type="nucleotide sequence ID" value="NZ_WNKX01000039.1"/>
</dbReference>
<dbReference type="NCBIfam" id="TIGR02937">
    <property type="entry name" value="sigma70-ECF"/>
    <property type="match status" value="1"/>
</dbReference>
<keyword evidence="8" id="KW-1185">Reference proteome</keyword>
<name>A0A6L6QPZ6_9BURK</name>
<comment type="similarity">
    <text evidence="1">Belongs to the sigma-70 factor family. ECF subfamily.</text>
</comment>
<dbReference type="Pfam" id="PF08281">
    <property type="entry name" value="Sigma70_r4_2"/>
    <property type="match status" value="1"/>
</dbReference>
<evidence type="ECO:0000259" key="5">
    <source>
        <dbReference type="Pfam" id="PF04542"/>
    </source>
</evidence>
<dbReference type="Pfam" id="PF04542">
    <property type="entry name" value="Sigma70_r2"/>
    <property type="match status" value="1"/>
</dbReference>
<evidence type="ECO:0000313" key="7">
    <source>
        <dbReference type="EMBL" id="MTW14290.1"/>
    </source>
</evidence>
<dbReference type="SUPFAM" id="SSF88946">
    <property type="entry name" value="Sigma2 domain of RNA polymerase sigma factors"/>
    <property type="match status" value="1"/>
</dbReference>
<accession>A0A6L6QPZ6</accession>
<dbReference type="InterPro" id="IPR036388">
    <property type="entry name" value="WH-like_DNA-bd_sf"/>
</dbReference>
<dbReference type="InterPro" id="IPR007627">
    <property type="entry name" value="RNA_pol_sigma70_r2"/>
</dbReference>
<dbReference type="InterPro" id="IPR039425">
    <property type="entry name" value="RNA_pol_sigma-70-like"/>
</dbReference>
<evidence type="ECO:0000256" key="1">
    <source>
        <dbReference type="ARBA" id="ARBA00010641"/>
    </source>
</evidence>
<dbReference type="PANTHER" id="PTHR43133:SF32">
    <property type="entry name" value="BLR3042 PROTEIN"/>
    <property type="match status" value="1"/>
</dbReference>
<keyword evidence="3" id="KW-0731">Sigma factor</keyword>